<keyword evidence="6" id="KW-0648">Protein biosynthesis</keyword>
<evidence type="ECO:0000256" key="5">
    <source>
        <dbReference type="ARBA" id="ARBA00047913"/>
    </source>
</evidence>
<keyword evidence="9" id="KW-1185">Reference proteome</keyword>
<dbReference type="SUPFAM" id="SSF141000">
    <property type="entry name" value="Glu-tRNAGln amidotransferase C subunit"/>
    <property type="match status" value="1"/>
</dbReference>
<dbReference type="EMBL" id="AP023366">
    <property type="protein sequence ID" value="BCJ87109.1"/>
    <property type="molecule type" value="Genomic_DNA"/>
</dbReference>
<dbReference type="GO" id="GO:0006412">
    <property type="term" value="P:translation"/>
    <property type="evidence" value="ECO:0007669"/>
    <property type="project" value="UniProtKB-UniRule"/>
</dbReference>
<dbReference type="HAMAP" id="MF_00122">
    <property type="entry name" value="GatC"/>
    <property type="match status" value="1"/>
</dbReference>
<evidence type="ECO:0000256" key="1">
    <source>
        <dbReference type="ARBA" id="ARBA00010757"/>
    </source>
</evidence>
<keyword evidence="7" id="KW-0175">Coiled coil</keyword>
<evidence type="ECO:0000256" key="2">
    <source>
        <dbReference type="ARBA" id="ARBA00011123"/>
    </source>
</evidence>
<gene>
    <name evidence="6" type="primary">gatC</name>
    <name evidence="8" type="ORF">skT53_20940</name>
</gene>
<keyword evidence="6" id="KW-0547">Nucleotide-binding</keyword>
<evidence type="ECO:0000313" key="8">
    <source>
        <dbReference type="EMBL" id="BCJ87109.1"/>
    </source>
</evidence>
<dbReference type="Gene3D" id="1.10.20.60">
    <property type="entry name" value="Glu-tRNAGln amidotransferase C subunit, N-terminal domain"/>
    <property type="match status" value="1"/>
</dbReference>
<comment type="catalytic activity">
    <reaction evidence="5 6">
        <text>L-glutamyl-tRNA(Gln) + L-glutamine + ATP + H2O = L-glutaminyl-tRNA(Gln) + L-glutamate + ADP + phosphate + H(+)</text>
        <dbReference type="Rhea" id="RHEA:17521"/>
        <dbReference type="Rhea" id="RHEA-COMP:9681"/>
        <dbReference type="Rhea" id="RHEA-COMP:9684"/>
        <dbReference type="ChEBI" id="CHEBI:15377"/>
        <dbReference type="ChEBI" id="CHEBI:15378"/>
        <dbReference type="ChEBI" id="CHEBI:29985"/>
        <dbReference type="ChEBI" id="CHEBI:30616"/>
        <dbReference type="ChEBI" id="CHEBI:43474"/>
        <dbReference type="ChEBI" id="CHEBI:58359"/>
        <dbReference type="ChEBI" id="CHEBI:78520"/>
        <dbReference type="ChEBI" id="CHEBI:78521"/>
        <dbReference type="ChEBI" id="CHEBI:456216"/>
    </reaction>
</comment>
<dbReference type="NCBIfam" id="TIGR00135">
    <property type="entry name" value="gatC"/>
    <property type="match status" value="1"/>
</dbReference>
<comment type="subunit">
    <text evidence="2 6">Heterotrimer of A, B and C subunits.</text>
</comment>
<dbReference type="Proteomes" id="UP000593802">
    <property type="component" value="Chromosome"/>
</dbReference>
<dbReference type="InterPro" id="IPR003837">
    <property type="entry name" value="GatC"/>
</dbReference>
<evidence type="ECO:0000313" key="9">
    <source>
        <dbReference type="Proteomes" id="UP000593802"/>
    </source>
</evidence>
<comment type="function">
    <text evidence="3 6">Allows the formation of correctly charged Asn-tRNA(Asn) or Gln-tRNA(Gln) through the transamidation of misacylated Asp-tRNA(Asn) or Glu-tRNA(Gln) in organisms which lack either or both of asparaginyl-tRNA or glutaminyl-tRNA synthetases. The reaction takes place in the presence of glutamine and ATP through an activated phospho-Asp-tRNA(Asn) or phospho-Glu-tRNA(Gln).</text>
</comment>
<dbReference type="KEGG" id="eff:skT53_20940"/>
<dbReference type="GO" id="GO:0050567">
    <property type="term" value="F:glutaminyl-tRNA synthase (glutamine-hydrolyzing) activity"/>
    <property type="evidence" value="ECO:0007669"/>
    <property type="project" value="UniProtKB-UniRule"/>
</dbReference>
<dbReference type="GO" id="GO:0070681">
    <property type="term" value="P:glutaminyl-tRNAGln biosynthesis via transamidation"/>
    <property type="evidence" value="ECO:0007669"/>
    <property type="project" value="TreeGrafter"/>
</dbReference>
<dbReference type="AlphaFoldDB" id="A0A7I8DDS4"/>
<dbReference type="EC" id="6.3.5.-" evidence="6"/>
<accession>A0A7I8DDS4</accession>
<evidence type="ECO:0000256" key="6">
    <source>
        <dbReference type="HAMAP-Rule" id="MF_00122"/>
    </source>
</evidence>
<proteinExistence type="inferred from homology"/>
<dbReference type="GO" id="GO:0005524">
    <property type="term" value="F:ATP binding"/>
    <property type="evidence" value="ECO:0007669"/>
    <property type="project" value="UniProtKB-KW"/>
</dbReference>
<name>A0A7I8DDS4_9BACL</name>
<evidence type="ECO:0000256" key="7">
    <source>
        <dbReference type="SAM" id="Coils"/>
    </source>
</evidence>
<evidence type="ECO:0000256" key="4">
    <source>
        <dbReference type="ARBA" id="ARBA00047380"/>
    </source>
</evidence>
<dbReference type="InterPro" id="IPR036113">
    <property type="entry name" value="Asp/Glu-ADT_sf_sub_c"/>
</dbReference>
<sequence>MVKFGHFWPRVSQLVSIYRLCYNQEMISDVIAEVEYVSITSKDVAHVANLARLKLTDQEMEQYTEQLNKILQHAEELQKLDLENVEPTSHVLPIQNVMRDDRTRQWLTNEQALSNAPDEDEGQFRVPAVMEG</sequence>
<protein>
    <recommendedName>
        <fullName evidence="6">Aspartyl/glutamyl-tRNA(Asn/Gln) amidotransferase subunit C</fullName>
        <shortName evidence="6">Asp/Glu-ADT subunit C</shortName>
        <ecNumber evidence="6">6.3.5.-</ecNumber>
    </recommendedName>
</protein>
<keyword evidence="6" id="KW-0067">ATP-binding</keyword>
<comment type="catalytic activity">
    <reaction evidence="4 6">
        <text>L-aspartyl-tRNA(Asn) + L-glutamine + ATP + H2O = L-asparaginyl-tRNA(Asn) + L-glutamate + ADP + phosphate + 2 H(+)</text>
        <dbReference type="Rhea" id="RHEA:14513"/>
        <dbReference type="Rhea" id="RHEA-COMP:9674"/>
        <dbReference type="Rhea" id="RHEA-COMP:9677"/>
        <dbReference type="ChEBI" id="CHEBI:15377"/>
        <dbReference type="ChEBI" id="CHEBI:15378"/>
        <dbReference type="ChEBI" id="CHEBI:29985"/>
        <dbReference type="ChEBI" id="CHEBI:30616"/>
        <dbReference type="ChEBI" id="CHEBI:43474"/>
        <dbReference type="ChEBI" id="CHEBI:58359"/>
        <dbReference type="ChEBI" id="CHEBI:78515"/>
        <dbReference type="ChEBI" id="CHEBI:78516"/>
        <dbReference type="ChEBI" id="CHEBI:456216"/>
    </reaction>
</comment>
<keyword evidence="6" id="KW-0436">Ligase</keyword>
<comment type="similarity">
    <text evidence="1 6">Belongs to the GatC family.</text>
</comment>
<feature type="coiled-coil region" evidence="7">
    <location>
        <begin position="53"/>
        <end position="80"/>
    </location>
</feature>
<organism evidence="8 9">
    <name type="scientific">Effusibacillus dendaii</name>
    <dbReference type="NCBI Taxonomy" id="2743772"/>
    <lineage>
        <taxon>Bacteria</taxon>
        <taxon>Bacillati</taxon>
        <taxon>Bacillota</taxon>
        <taxon>Bacilli</taxon>
        <taxon>Bacillales</taxon>
        <taxon>Alicyclobacillaceae</taxon>
        <taxon>Effusibacillus</taxon>
    </lineage>
</organism>
<reference evidence="8 9" key="1">
    <citation type="submission" date="2020-08" db="EMBL/GenBank/DDBJ databases">
        <title>Complete Genome Sequence of Effusibacillus dendaii Strain skT53, Isolated from Farmland soil.</title>
        <authorList>
            <person name="Konishi T."/>
            <person name="Kawasaki H."/>
        </authorList>
    </citation>
    <scope>NUCLEOTIDE SEQUENCE [LARGE SCALE GENOMIC DNA]</scope>
    <source>
        <strain evidence="9">skT53</strain>
    </source>
</reference>
<dbReference type="Pfam" id="PF02686">
    <property type="entry name" value="GatC"/>
    <property type="match status" value="1"/>
</dbReference>
<dbReference type="PANTHER" id="PTHR15004:SF0">
    <property type="entry name" value="GLUTAMYL-TRNA(GLN) AMIDOTRANSFERASE SUBUNIT C, MITOCHONDRIAL"/>
    <property type="match status" value="1"/>
</dbReference>
<evidence type="ECO:0000256" key="3">
    <source>
        <dbReference type="ARBA" id="ARBA00024799"/>
    </source>
</evidence>
<dbReference type="PANTHER" id="PTHR15004">
    <property type="entry name" value="GLUTAMYL-TRNA(GLN) AMIDOTRANSFERASE SUBUNIT C, MITOCHONDRIAL"/>
    <property type="match status" value="1"/>
</dbReference>
<dbReference type="GO" id="GO:0006450">
    <property type="term" value="P:regulation of translational fidelity"/>
    <property type="evidence" value="ECO:0007669"/>
    <property type="project" value="InterPro"/>
</dbReference>